<dbReference type="InParanoid" id="M4BFV3"/>
<dbReference type="EnsemblProtists" id="HpaT805173">
    <property type="protein sequence ID" value="HpaP805173"/>
    <property type="gene ID" value="HpaG805173"/>
</dbReference>
<protein>
    <submittedName>
        <fullName evidence="1">Uncharacterized protein</fullName>
    </submittedName>
</protein>
<evidence type="ECO:0000313" key="2">
    <source>
        <dbReference type="Proteomes" id="UP000011713"/>
    </source>
</evidence>
<accession>M4BFV3</accession>
<reference evidence="2" key="1">
    <citation type="journal article" date="2010" name="Science">
        <title>Signatures of adaptation to obligate biotrophy in the Hyaloperonospora arabidopsidis genome.</title>
        <authorList>
            <person name="Baxter L."/>
            <person name="Tripathy S."/>
            <person name="Ishaque N."/>
            <person name="Boot N."/>
            <person name="Cabral A."/>
            <person name="Kemen E."/>
            <person name="Thines M."/>
            <person name="Ah-Fong A."/>
            <person name="Anderson R."/>
            <person name="Badejoko W."/>
            <person name="Bittner-Eddy P."/>
            <person name="Boore J.L."/>
            <person name="Chibucos M.C."/>
            <person name="Coates M."/>
            <person name="Dehal P."/>
            <person name="Delehaunty K."/>
            <person name="Dong S."/>
            <person name="Downton P."/>
            <person name="Dumas B."/>
            <person name="Fabro G."/>
            <person name="Fronick C."/>
            <person name="Fuerstenberg S.I."/>
            <person name="Fulton L."/>
            <person name="Gaulin E."/>
            <person name="Govers F."/>
            <person name="Hughes L."/>
            <person name="Humphray S."/>
            <person name="Jiang R.H."/>
            <person name="Judelson H."/>
            <person name="Kamoun S."/>
            <person name="Kyung K."/>
            <person name="Meijer H."/>
            <person name="Minx P."/>
            <person name="Morris P."/>
            <person name="Nelson J."/>
            <person name="Phuntumart V."/>
            <person name="Qutob D."/>
            <person name="Rehmany A."/>
            <person name="Rougon-Cardoso A."/>
            <person name="Ryden P."/>
            <person name="Torto-Alalibo T."/>
            <person name="Studholme D."/>
            <person name="Wang Y."/>
            <person name="Win J."/>
            <person name="Wood J."/>
            <person name="Clifton S.W."/>
            <person name="Rogers J."/>
            <person name="Van den Ackerveken G."/>
            <person name="Jones J.D."/>
            <person name="McDowell J.M."/>
            <person name="Beynon J."/>
            <person name="Tyler B.M."/>
        </authorList>
    </citation>
    <scope>NUCLEOTIDE SEQUENCE [LARGE SCALE GENOMIC DNA]</scope>
    <source>
        <strain evidence="2">Emoy2</strain>
    </source>
</reference>
<keyword evidence="2" id="KW-1185">Reference proteome</keyword>
<evidence type="ECO:0000313" key="1">
    <source>
        <dbReference type="EnsemblProtists" id="HpaP805173"/>
    </source>
</evidence>
<organism evidence="1 2">
    <name type="scientific">Hyaloperonospora arabidopsidis (strain Emoy2)</name>
    <name type="common">Downy mildew agent</name>
    <name type="synonym">Peronospora arabidopsidis</name>
    <dbReference type="NCBI Taxonomy" id="559515"/>
    <lineage>
        <taxon>Eukaryota</taxon>
        <taxon>Sar</taxon>
        <taxon>Stramenopiles</taxon>
        <taxon>Oomycota</taxon>
        <taxon>Peronosporomycetes</taxon>
        <taxon>Peronosporales</taxon>
        <taxon>Peronosporaceae</taxon>
        <taxon>Hyaloperonospora</taxon>
    </lineage>
</organism>
<dbReference type="Proteomes" id="UP000011713">
    <property type="component" value="Unassembled WGS sequence"/>
</dbReference>
<dbReference type="VEuPathDB" id="FungiDB:HpaG805173"/>
<dbReference type="AlphaFoldDB" id="M4BFV3"/>
<dbReference type="HOGENOM" id="CLU_1985876_0_0_1"/>
<dbReference type="EMBL" id="JH598219">
    <property type="status" value="NOT_ANNOTATED_CDS"/>
    <property type="molecule type" value="Genomic_DNA"/>
</dbReference>
<reference evidence="1" key="2">
    <citation type="submission" date="2015-06" db="UniProtKB">
        <authorList>
            <consortium name="EnsemblProtists"/>
        </authorList>
    </citation>
    <scope>IDENTIFICATION</scope>
    <source>
        <strain evidence="1">Emoy2</strain>
    </source>
</reference>
<proteinExistence type="predicted"/>
<name>M4BFV3_HYAAE</name>
<sequence>MVCATTSGLSRCIVPRWVTGCLDWLLASLQANQLAITIWRSEALLSCPLGVKTWHYADVNGEDGRPQLRNRASMMWRYSHVHCLVSRMGSGYGYGADFRWWMLTPPEPTYGAYENLRASVNDSTRT</sequence>